<name>H2CDH7_9LEPT</name>
<proteinExistence type="predicted"/>
<dbReference type="Proteomes" id="UP000005737">
    <property type="component" value="Unassembled WGS sequence"/>
</dbReference>
<organism evidence="1 2">
    <name type="scientific">Leptonema illini DSM 21528</name>
    <dbReference type="NCBI Taxonomy" id="929563"/>
    <lineage>
        <taxon>Bacteria</taxon>
        <taxon>Pseudomonadati</taxon>
        <taxon>Spirochaetota</taxon>
        <taxon>Spirochaetia</taxon>
        <taxon>Leptospirales</taxon>
        <taxon>Leptospiraceae</taxon>
        <taxon>Leptonema</taxon>
    </lineage>
</organism>
<dbReference type="AlphaFoldDB" id="H2CDH7"/>
<sequence>MNTDCNCNGRNFVFLDTMVWIQMSRDTEFRKSVVQWLAQQEYLPVLHSHLLMELFQTSRTDDFDDLWAIIEGYGFSNFSPLAIVHEEINFVFRDHKVDRDKMLRDAVFILSDDNREKYKQEYTNNSRMLREKAIATYGHEHFQKASRQYSLEIQKVKLGSVINDMLSRKQETVADFPAALENSAKGFLKRGERHQDVAIENISRLIARLRDNDPRNIIIGFVDNLVQEAGIPLSELLKLDVGEATYLPIHLRFLKNTYAAFDYRSISLDKFVEQLLLVPIELFPGYNMLKQLSESIRESEAIPRISDGIDFLNITYLPYVSLYVTDALIVDKGRQLFKAEKSKLISFREFKDMLVEAGVSIGNKL</sequence>
<dbReference type="EMBL" id="JH597773">
    <property type="protein sequence ID" value="EHQ06510.1"/>
    <property type="molecule type" value="Genomic_DNA"/>
</dbReference>
<protein>
    <submittedName>
        <fullName evidence="1">Uncharacterized protein</fullName>
    </submittedName>
</protein>
<accession>H2CDH7</accession>
<keyword evidence="2" id="KW-1185">Reference proteome</keyword>
<dbReference type="STRING" id="183.GCA_002009735_02856"/>
<reference evidence="1 2" key="1">
    <citation type="submission" date="2011-10" db="EMBL/GenBank/DDBJ databases">
        <title>The Improved High-Quality Draft genome of Leptonema illini DSM 21528.</title>
        <authorList>
            <consortium name="US DOE Joint Genome Institute (JGI-PGF)"/>
            <person name="Lucas S."/>
            <person name="Copeland A."/>
            <person name="Lapidus A."/>
            <person name="Glavina del Rio T."/>
            <person name="Dalin E."/>
            <person name="Tice H."/>
            <person name="Bruce D."/>
            <person name="Goodwin L."/>
            <person name="Pitluck S."/>
            <person name="Peters L."/>
            <person name="Mikhailova N."/>
            <person name="Held B."/>
            <person name="Kyrpides N."/>
            <person name="Mavromatis K."/>
            <person name="Ivanova N."/>
            <person name="Markowitz V."/>
            <person name="Cheng J.-F."/>
            <person name="Hugenholtz P."/>
            <person name="Woyke T."/>
            <person name="Wu D."/>
            <person name="Gronow S."/>
            <person name="Wellnitz S."/>
            <person name="Brambilla E.-M."/>
            <person name="Klenk H.-P."/>
            <person name="Eisen J.A."/>
        </authorList>
    </citation>
    <scope>NUCLEOTIDE SEQUENCE [LARGE SCALE GENOMIC DNA]</scope>
    <source>
        <strain evidence="1 2">DSM 21528</strain>
    </source>
</reference>
<dbReference type="HOGENOM" id="CLU_758208_0_0_12"/>
<evidence type="ECO:0000313" key="2">
    <source>
        <dbReference type="Proteomes" id="UP000005737"/>
    </source>
</evidence>
<gene>
    <name evidence="1" type="ORF">Lepil_1827</name>
</gene>
<evidence type="ECO:0000313" key="1">
    <source>
        <dbReference type="EMBL" id="EHQ06510.1"/>
    </source>
</evidence>